<evidence type="ECO:0000256" key="2">
    <source>
        <dbReference type="PROSITE-ProRule" id="PRU00124"/>
    </source>
</evidence>
<feature type="disulfide bond" evidence="2">
    <location>
        <begin position="173"/>
        <end position="191"/>
    </location>
</feature>
<dbReference type="CDD" id="cd00112">
    <property type="entry name" value="LDLa"/>
    <property type="match status" value="1"/>
</dbReference>
<dbReference type="PROSITE" id="PS50068">
    <property type="entry name" value="LDLRA_2"/>
    <property type="match status" value="1"/>
</dbReference>
<sequence length="205" mass="22931">MKPPSMAGFQRDHCRSYAALSFLLLSLLHGAFADRNEYFNISSLCVGERHYPMYKRVDGAVLTSESENNVDCVLTFQTHSILQSFMLRFEKLALDCHDHLLIFDGAHALGNHKVNLSCQNMHSDVGTIFTQGNYVTLKYTTDSWSTQENGFKLIITAYKDISRLGLKCGDFECLNNFCIPSNLTCDGINHCGDNSDETSHALCIG</sequence>
<accession>A0A023GAS5</accession>
<keyword evidence="4" id="KW-0675">Receptor</keyword>
<dbReference type="PANTHER" id="PTHR24652:SF69">
    <property type="entry name" value="CUB DOMAIN-CONTAINING PROTEIN"/>
    <property type="match status" value="1"/>
</dbReference>
<evidence type="ECO:0000256" key="1">
    <source>
        <dbReference type="ARBA" id="ARBA00023157"/>
    </source>
</evidence>
<dbReference type="InterPro" id="IPR036055">
    <property type="entry name" value="LDL_receptor-like_sf"/>
</dbReference>
<feature type="signal peptide" evidence="3">
    <location>
        <begin position="1"/>
        <end position="33"/>
    </location>
</feature>
<dbReference type="Pfam" id="PF00057">
    <property type="entry name" value="Ldl_recept_a"/>
    <property type="match status" value="1"/>
</dbReference>
<evidence type="ECO:0000313" key="4">
    <source>
        <dbReference type="EMBL" id="JAC30967.1"/>
    </source>
</evidence>
<keyword evidence="1 2" id="KW-1015">Disulfide bond</keyword>
<keyword evidence="4" id="KW-0449">Lipoprotein</keyword>
<organism evidence="4">
    <name type="scientific">Amblyomma triste</name>
    <name type="common">Neotropical tick</name>
    <dbReference type="NCBI Taxonomy" id="251400"/>
    <lineage>
        <taxon>Eukaryota</taxon>
        <taxon>Metazoa</taxon>
        <taxon>Ecdysozoa</taxon>
        <taxon>Arthropoda</taxon>
        <taxon>Chelicerata</taxon>
        <taxon>Arachnida</taxon>
        <taxon>Acari</taxon>
        <taxon>Parasitiformes</taxon>
        <taxon>Ixodida</taxon>
        <taxon>Ixodoidea</taxon>
        <taxon>Ixodidae</taxon>
        <taxon>Amblyomminae</taxon>
        <taxon>Amblyomma</taxon>
    </lineage>
</organism>
<dbReference type="InterPro" id="IPR002172">
    <property type="entry name" value="LDrepeatLR_classA_rpt"/>
</dbReference>
<dbReference type="Gene3D" id="2.60.120.290">
    <property type="entry name" value="Spermadhesin, CUB domain"/>
    <property type="match status" value="1"/>
</dbReference>
<dbReference type="AlphaFoldDB" id="A0A023GAS5"/>
<dbReference type="InterPro" id="IPR042333">
    <property type="entry name" value="LRAD2/Mig-13-like"/>
</dbReference>
<dbReference type="PANTHER" id="PTHR24652">
    <property type="entry name" value="LOW-DENSITY LIPOPROTEIN RECEPTOR CLASS A DOMAIN-CONTAINING PROTEIN 2"/>
    <property type="match status" value="1"/>
</dbReference>
<dbReference type="SMART" id="SM00192">
    <property type="entry name" value="LDLa"/>
    <property type="match status" value="1"/>
</dbReference>
<dbReference type="InterPro" id="IPR023415">
    <property type="entry name" value="LDLR_class-A_CS"/>
</dbReference>
<protein>
    <submittedName>
        <fullName evidence="4">Putative low-density lipoprotein receptor domain class a</fullName>
    </submittedName>
</protein>
<dbReference type="Gene3D" id="4.10.400.10">
    <property type="entry name" value="Low-density Lipoprotein Receptor"/>
    <property type="match status" value="1"/>
</dbReference>
<reference evidence="4" key="1">
    <citation type="submission" date="2014-03" db="EMBL/GenBank/DDBJ databases">
        <title>The sialotranscriptome of Amblyomma triste, Amblyomma parvum and Amblyomma cajennense ticks, uncovered by 454-based RNA-seq.</title>
        <authorList>
            <person name="Garcia G.R."/>
            <person name="Gardinassi L.G."/>
            <person name="Ribeiro J.M."/>
            <person name="Anatriello E."/>
            <person name="Ferreira B.R."/>
            <person name="Moreira H.N."/>
            <person name="Mafra C."/>
            <person name="Olegario M.M."/>
            <person name="Szabo P.J."/>
            <person name="Miranda-Santos I.K."/>
            <person name="Maruyama S.R."/>
        </authorList>
    </citation>
    <scope>NUCLEOTIDE SEQUENCE</scope>
    <source>
        <strain evidence="4">Mato Grasso do Sul</strain>
        <tissue evidence="4">Salivary glands</tissue>
    </source>
</reference>
<dbReference type="SUPFAM" id="SSF57424">
    <property type="entry name" value="LDL receptor-like module"/>
    <property type="match status" value="1"/>
</dbReference>
<dbReference type="PROSITE" id="PS01209">
    <property type="entry name" value="LDLRA_1"/>
    <property type="match status" value="1"/>
</dbReference>
<feature type="chain" id="PRO_5001518480" evidence="3">
    <location>
        <begin position="34"/>
        <end position="205"/>
    </location>
</feature>
<dbReference type="SUPFAM" id="SSF49854">
    <property type="entry name" value="Spermadhesin, CUB domain"/>
    <property type="match status" value="1"/>
</dbReference>
<comment type="caution">
    <text evidence="2">Lacks conserved residue(s) required for the propagation of feature annotation.</text>
</comment>
<dbReference type="InterPro" id="IPR035914">
    <property type="entry name" value="Sperma_CUB_dom_sf"/>
</dbReference>
<dbReference type="EMBL" id="GBBM01004451">
    <property type="protein sequence ID" value="JAC30967.1"/>
    <property type="molecule type" value="mRNA"/>
</dbReference>
<proteinExistence type="evidence at transcript level"/>
<evidence type="ECO:0000256" key="3">
    <source>
        <dbReference type="SAM" id="SignalP"/>
    </source>
</evidence>
<name>A0A023GAS5_AMBTT</name>
<keyword evidence="3" id="KW-0732">Signal</keyword>